<dbReference type="AlphaFoldDB" id="A0A0S6UDA4"/>
<evidence type="ECO:0000256" key="2">
    <source>
        <dbReference type="SAM" id="MobiDB-lite"/>
    </source>
</evidence>
<feature type="coiled-coil region" evidence="1">
    <location>
        <begin position="28"/>
        <end position="55"/>
    </location>
</feature>
<dbReference type="Proteomes" id="UP000063718">
    <property type="component" value="Unassembled WGS sequence"/>
</dbReference>
<dbReference type="EMBL" id="DF238840">
    <property type="protein sequence ID" value="GAF26157.1"/>
    <property type="molecule type" value="Genomic_DNA"/>
</dbReference>
<feature type="compositionally biased region" description="Basic and acidic residues" evidence="2">
    <location>
        <begin position="142"/>
        <end position="153"/>
    </location>
</feature>
<evidence type="ECO:0000256" key="1">
    <source>
        <dbReference type="SAM" id="Coils"/>
    </source>
</evidence>
<accession>A0A0S6UDA4</accession>
<sequence>MRSNAVMFGLIGKRCRVPERSPAGATVLIGLERRVEELQATVNKMAADLTALLGQLVGQDLNVHVDKVCIDKVNLDQLTFNIDGIGVKDLSGSLSIGLNYGGRVIRLGPPAKPPGEKKPEGSSIPNPRPLGGKPPRVNFQASRREGENDDRGV</sequence>
<organism evidence="3">
    <name type="scientific">Moorella thermoacetica Y72</name>
    <dbReference type="NCBI Taxonomy" id="1325331"/>
    <lineage>
        <taxon>Bacteria</taxon>
        <taxon>Bacillati</taxon>
        <taxon>Bacillota</taxon>
        <taxon>Clostridia</taxon>
        <taxon>Neomoorellales</taxon>
        <taxon>Neomoorellaceae</taxon>
        <taxon>Neomoorella</taxon>
    </lineage>
</organism>
<proteinExistence type="predicted"/>
<dbReference type="GO" id="GO:0004812">
    <property type="term" value="F:aminoacyl-tRNA ligase activity"/>
    <property type="evidence" value="ECO:0007669"/>
    <property type="project" value="UniProtKB-KW"/>
</dbReference>
<keyword evidence="3" id="KW-0436">Ligase</keyword>
<gene>
    <name evidence="3" type="ORF">MTY_1496</name>
</gene>
<keyword evidence="1" id="KW-0175">Coiled coil</keyword>
<keyword evidence="3" id="KW-0030">Aminoacyl-tRNA synthetase</keyword>
<protein>
    <submittedName>
        <fullName evidence="3">Seryl-tRNA synthetase</fullName>
    </submittedName>
</protein>
<name>A0A0S6UDA4_NEOTH</name>
<evidence type="ECO:0000313" key="3">
    <source>
        <dbReference type="EMBL" id="GAF26157.1"/>
    </source>
</evidence>
<feature type="region of interest" description="Disordered" evidence="2">
    <location>
        <begin position="105"/>
        <end position="153"/>
    </location>
</feature>
<reference evidence="3" key="1">
    <citation type="journal article" date="2014" name="Gene">
        <title>Genome-guided analysis of transformation efficiency and carbon dioxide assimilation by Moorella thermoacetica Y72.</title>
        <authorList>
            <person name="Tsukahara K."/>
            <person name="Kita A."/>
            <person name="Nakashimada Y."/>
            <person name="Hoshino T."/>
            <person name="Murakami K."/>
        </authorList>
    </citation>
    <scope>NUCLEOTIDE SEQUENCE [LARGE SCALE GENOMIC DNA]</scope>
    <source>
        <strain evidence="3">Y72</strain>
    </source>
</reference>